<dbReference type="RefSeq" id="XP_007388048.1">
    <property type="nucleotide sequence ID" value="XM_007387986.1"/>
</dbReference>
<keyword evidence="4 9" id="KW-0349">Heme</keyword>
<evidence type="ECO:0000256" key="1">
    <source>
        <dbReference type="ARBA" id="ARBA00001971"/>
    </source>
</evidence>
<keyword evidence="6 10" id="KW-0560">Oxidoreductase</keyword>
<evidence type="ECO:0000256" key="7">
    <source>
        <dbReference type="ARBA" id="ARBA00023004"/>
    </source>
</evidence>
<keyword evidence="5 9" id="KW-0479">Metal-binding</keyword>
<protein>
    <submittedName>
        <fullName evidence="12">CyP450 monooxygenase</fullName>
    </submittedName>
</protein>
<accession>R7S2P3</accession>
<dbReference type="InterPro" id="IPR002401">
    <property type="entry name" value="Cyt_P450_E_grp-I"/>
</dbReference>
<name>R7S2P3_PUNST</name>
<feature type="chain" id="PRO_5004455269" evidence="11">
    <location>
        <begin position="17"/>
        <end position="520"/>
    </location>
</feature>
<dbReference type="PANTHER" id="PTHR46300">
    <property type="entry name" value="P450, PUTATIVE (EUROFUNG)-RELATED-RELATED"/>
    <property type="match status" value="1"/>
</dbReference>
<keyword evidence="7 9" id="KW-0408">Iron</keyword>
<keyword evidence="11" id="KW-0732">Signal</keyword>
<dbReference type="InterPro" id="IPR017972">
    <property type="entry name" value="Cyt_P450_CS"/>
</dbReference>
<dbReference type="GO" id="GO:0016705">
    <property type="term" value="F:oxidoreductase activity, acting on paired donors, with incorporation or reduction of molecular oxygen"/>
    <property type="evidence" value="ECO:0007669"/>
    <property type="project" value="InterPro"/>
</dbReference>
<dbReference type="OMA" id="PSWRRFL"/>
<dbReference type="InterPro" id="IPR001128">
    <property type="entry name" value="Cyt_P450"/>
</dbReference>
<reference evidence="13" key="1">
    <citation type="journal article" date="2012" name="Science">
        <title>The Paleozoic origin of enzymatic lignin decomposition reconstructed from 31 fungal genomes.</title>
        <authorList>
            <person name="Floudas D."/>
            <person name="Binder M."/>
            <person name="Riley R."/>
            <person name="Barry K."/>
            <person name="Blanchette R.A."/>
            <person name="Henrissat B."/>
            <person name="Martinez A.T."/>
            <person name="Otillar R."/>
            <person name="Spatafora J.W."/>
            <person name="Yadav J.S."/>
            <person name="Aerts A."/>
            <person name="Benoit I."/>
            <person name="Boyd A."/>
            <person name="Carlson A."/>
            <person name="Copeland A."/>
            <person name="Coutinho P.M."/>
            <person name="de Vries R.P."/>
            <person name="Ferreira P."/>
            <person name="Findley K."/>
            <person name="Foster B."/>
            <person name="Gaskell J."/>
            <person name="Glotzer D."/>
            <person name="Gorecki P."/>
            <person name="Heitman J."/>
            <person name="Hesse C."/>
            <person name="Hori C."/>
            <person name="Igarashi K."/>
            <person name="Jurgens J.A."/>
            <person name="Kallen N."/>
            <person name="Kersten P."/>
            <person name="Kohler A."/>
            <person name="Kuees U."/>
            <person name="Kumar T.K.A."/>
            <person name="Kuo A."/>
            <person name="LaButti K."/>
            <person name="Larrondo L.F."/>
            <person name="Lindquist E."/>
            <person name="Ling A."/>
            <person name="Lombard V."/>
            <person name="Lucas S."/>
            <person name="Lundell T."/>
            <person name="Martin R."/>
            <person name="McLaughlin D.J."/>
            <person name="Morgenstern I."/>
            <person name="Morin E."/>
            <person name="Murat C."/>
            <person name="Nagy L.G."/>
            <person name="Nolan M."/>
            <person name="Ohm R.A."/>
            <person name="Patyshakuliyeva A."/>
            <person name="Rokas A."/>
            <person name="Ruiz-Duenas F.J."/>
            <person name="Sabat G."/>
            <person name="Salamov A."/>
            <person name="Samejima M."/>
            <person name="Schmutz J."/>
            <person name="Slot J.C."/>
            <person name="St John F."/>
            <person name="Stenlid J."/>
            <person name="Sun H."/>
            <person name="Sun S."/>
            <person name="Syed K."/>
            <person name="Tsang A."/>
            <person name="Wiebenga A."/>
            <person name="Young D."/>
            <person name="Pisabarro A."/>
            <person name="Eastwood D.C."/>
            <person name="Martin F."/>
            <person name="Cullen D."/>
            <person name="Grigoriev I.V."/>
            <person name="Hibbett D.S."/>
        </authorList>
    </citation>
    <scope>NUCLEOTIDE SEQUENCE [LARGE SCALE GENOMIC DNA]</scope>
    <source>
        <strain evidence="13">HHB-11173 SS5</strain>
    </source>
</reference>
<feature type="binding site" description="axial binding residue" evidence="9">
    <location>
        <position position="446"/>
    </location>
    <ligand>
        <name>heme</name>
        <dbReference type="ChEBI" id="CHEBI:30413"/>
    </ligand>
    <ligandPart>
        <name>Fe</name>
        <dbReference type="ChEBI" id="CHEBI:18248"/>
    </ligandPart>
</feature>
<evidence type="ECO:0000256" key="9">
    <source>
        <dbReference type="PIRSR" id="PIRSR602401-1"/>
    </source>
</evidence>
<dbReference type="eggNOG" id="KOG0156">
    <property type="taxonomic scope" value="Eukaryota"/>
</dbReference>
<proteinExistence type="inferred from homology"/>
<evidence type="ECO:0000256" key="10">
    <source>
        <dbReference type="RuleBase" id="RU000461"/>
    </source>
</evidence>
<dbReference type="GeneID" id="18885626"/>
<dbReference type="GO" id="GO:0004497">
    <property type="term" value="F:monooxygenase activity"/>
    <property type="evidence" value="ECO:0007669"/>
    <property type="project" value="UniProtKB-KW"/>
</dbReference>
<comment type="pathway">
    <text evidence="2">Secondary metabolite biosynthesis.</text>
</comment>
<dbReference type="PROSITE" id="PS00086">
    <property type="entry name" value="CYTOCHROME_P450"/>
    <property type="match status" value="1"/>
</dbReference>
<evidence type="ECO:0000256" key="4">
    <source>
        <dbReference type="ARBA" id="ARBA00022617"/>
    </source>
</evidence>
<dbReference type="Gene3D" id="1.10.630.10">
    <property type="entry name" value="Cytochrome P450"/>
    <property type="match status" value="1"/>
</dbReference>
<dbReference type="PRINTS" id="PR00463">
    <property type="entry name" value="EP450I"/>
</dbReference>
<evidence type="ECO:0000313" key="13">
    <source>
        <dbReference type="Proteomes" id="UP000054196"/>
    </source>
</evidence>
<dbReference type="EMBL" id="JH687553">
    <property type="protein sequence ID" value="EIN04655.1"/>
    <property type="molecule type" value="Genomic_DNA"/>
</dbReference>
<evidence type="ECO:0000313" key="12">
    <source>
        <dbReference type="EMBL" id="EIN04655.1"/>
    </source>
</evidence>
<gene>
    <name evidence="12" type="ORF">PUNSTDRAFT_76064</name>
</gene>
<sequence>MELVTLFAVLLAIVTASLLVHRRHSSKYSGLPLPPSPSASIPWIRHAFQIPTERPWLTYKSWSDIYGDILSFEAFGKRYVILGSLKATMDLLERRSSNYSDRPEVPMLNDLSGWDFQFGFQKYGTRWRTERRLFHQFMNVNQVAQYRPKQLQHARALANHLLEHPDQWQGHCRLMLGVTIMDALYGIQVTERDDKYIRKAEVAFEAFNESAQPTAYLVNTFPWLKYVPSWFPGAHFKRQAAAWKKVVDEFVNWPFQHVKEATRNGSSRPCVALSLLDKVADQPEVDIQTQETTIKNCCMIESQSSSCFHKTVSALSTFFLAMAMHPEIVRIAWKELDSVLDGQRLPAFNDQERLPYITAICKEVMRWQTPSPLAAVHSSIADDVYEGYFLPKGTMFFGNAWAILHDPEVYPEPHEFKPERFLKDGKLDPTIQDPNVAAFGFGRRICPGRWFSGQALFITVATVLAVFDIKAPVDEAGHPKKLKASMTTGVISYPEPFECDVVPRSESAKKLIREGINDTD</sequence>
<dbReference type="CDD" id="cd11065">
    <property type="entry name" value="CYP64-like"/>
    <property type="match status" value="1"/>
</dbReference>
<dbReference type="AlphaFoldDB" id="R7S2P3"/>
<dbReference type="SUPFAM" id="SSF48264">
    <property type="entry name" value="Cytochrome P450"/>
    <property type="match status" value="1"/>
</dbReference>
<dbReference type="Pfam" id="PF00067">
    <property type="entry name" value="p450"/>
    <property type="match status" value="1"/>
</dbReference>
<evidence type="ECO:0000256" key="11">
    <source>
        <dbReference type="SAM" id="SignalP"/>
    </source>
</evidence>
<dbReference type="InterPro" id="IPR050364">
    <property type="entry name" value="Cytochrome_P450_fung"/>
</dbReference>
<evidence type="ECO:0000256" key="3">
    <source>
        <dbReference type="ARBA" id="ARBA00010617"/>
    </source>
</evidence>
<evidence type="ECO:0000256" key="8">
    <source>
        <dbReference type="ARBA" id="ARBA00023033"/>
    </source>
</evidence>
<comment type="cofactor">
    <cofactor evidence="1 9">
        <name>heme</name>
        <dbReference type="ChEBI" id="CHEBI:30413"/>
    </cofactor>
</comment>
<dbReference type="HOGENOM" id="CLU_001570_2_3_1"/>
<keyword evidence="13" id="KW-1185">Reference proteome</keyword>
<organism evidence="12 13">
    <name type="scientific">Punctularia strigosozonata (strain HHB-11173)</name>
    <name type="common">White-rot fungus</name>
    <dbReference type="NCBI Taxonomy" id="741275"/>
    <lineage>
        <taxon>Eukaryota</taxon>
        <taxon>Fungi</taxon>
        <taxon>Dikarya</taxon>
        <taxon>Basidiomycota</taxon>
        <taxon>Agaricomycotina</taxon>
        <taxon>Agaricomycetes</taxon>
        <taxon>Corticiales</taxon>
        <taxon>Punctulariaceae</taxon>
        <taxon>Punctularia</taxon>
    </lineage>
</organism>
<dbReference type="PANTHER" id="PTHR46300:SF7">
    <property type="entry name" value="P450, PUTATIVE (EUROFUNG)-RELATED"/>
    <property type="match status" value="1"/>
</dbReference>
<dbReference type="GO" id="GO:0005506">
    <property type="term" value="F:iron ion binding"/>
    <property type="evidence" value="ECO:0007669"/>
    <property type="project" value="InterPro"/>
</dbReference>
<dbReference type="InterPro" id="IPR036396">
    <property type="entry name" value="Cyt_P450_sf"/>
</dbReference>
<comment type="similarity">
    <text evidence="3 10">Belongs to the cytochrome P450 family.</text>
</comment>
<keyword evidence="8 10" id="KW-0503">Monooxygenase</keyword>
<evidence type="ECO:0000256" key="2">
    <source>
        <dbReference type="ARBA" id="ARBA00005179"/>
    </source>
</evidence>
<evidence type="ECO:0000256" key="6">
    <source>
        <dbReference type="ARBA" id="ARBA00023002"/>
    </source>
</evidence>
<dbReference type="KEGG" id="psq:PUNSTDRAFT_76064"/>
<dbReference type="Proteomes" id="UP000054196">
    <property type="component" value="Unassembled WGS sequence"/>
</dbReference>
<feature type="signal peptide" evidence="11">
    <location>
        <begin position="1"/>
        <end position="16"/>
    </location>
</feature>
<dbReference type="GO" id="GO:0020037">
    <property type="term" value="F:heme binding"/>
    <property type="evidence" value="ECO:0007669"/>
    <property type="project" value="InterPro"/>
</dbReference>
<dbReference type="OrthoDB" id="2789670at2759"/>
<evidence type="ECO:0000256" key="5">
    <source>
        <dbReference type="ARBA" id="ARBA00022723"/>
    </source>
</evidence>